<comment type="caution">
    <text evidence="2">The sequence shown here is derived from an EMBL/GenBank/DDBJ whole genome shotgun (WGS) entry which is preliminary data.</text>
</comment>
<evidence type="ECO:0000313" key="3">
    <source>
        <dbReference type="Proteomes" id="UP001302274"/>
    </source>
</evidence>
<dbReference type="Gene3D" id="1.10.530.10">
    <property type="match status" value="1"/>
</dbReference>
<organism evidence="2 3">
    <name type="scientific">Bacteriovorax antarcticus</name>
    <dbReference type="NCBI Taxonomy" id="3088717"/>
    <lineage>
        <taxon>Bacteria</taxon>
        <taxon>Pseudomonadati</taxon>
        <taxon>Bdellovibrionota</taxon>
        <taxon>Bacteriovoracia</taxon>
        <taxon>Bacteriovoracales</taxon>
        <taxon>Bacteriovoracaceae</taxon>
        <taxon>Bacteriovorax</taxon>
    </lineage>
</organism>
<accession>A0ABU5VU41</accession>
<dbReference type="RefSeq" id="WP_323575541.1">
    <property type="nucleotide sequence ID" value="NZ_JAYGJQ010000001.1"/>
</dbReference>
<evidence type="ECO:0000259" key="1">
    <source>
        <dbReference type="Pfam" id="PF01464"/>
    </source>
</evidence>
<reference evidence="2 3" key="1">
    <citation type="submission" date="2023-11" db="EMBL/GenBank/DDBJ databases">
        <title>A Novel Polar Bacteriovorax (B. antarcticus) Isolated from the Biocrust in Antarctica.</title>
        <authorList>
            <person name="Mun W."/>
            <person name="Choi S.Y."/>
            <person name="Mitchell R.J."/>
        </authorList>
    </citation>
    <scope>NUCLEOTIDE SEQUENCE [LARGE SCALE GENOMIC DNA]</scope>
    <source>
        <strain evidence="2 3">PP10</strain>
    </source>
</reference>
<feature type="domain" description="Transglycosylase SLT" evidence="1">
    <location>
        <begin position="92"/>
        <end position="172"/>
    </location>
</feature>
<dbReference type="EMBL" id="JAYGJQ010000001">
    <property type="protein sequence ID" value="MEA9355898.1"/>
    <property type="molecule type" value="Genomic_DNA"/>
</dbReference>
<name>A0ABU5VU41_9BACT</name>
<sequence>MLLALSVVVVSCGNGSSPTGSETSAINTDIKNLKLNFHPLQTKYDWKPQYGQSILGYMNRPELSTLVDTRLNIYDLSKLNCFGYNQASVFEKKMFWITFMASIAHAESTLNPNVVYRDLDGTLSSGLLQIDLQSANRHTYAYTGKTYTQKDLYNPDLNLMAGLYIMKHQLEGGMNSDRPDIAGRLFTERSYYWSVLTLKRDLIIRTFTKNALANLSFCFIGQP</sequence>
<proteinExistence type="predicted"/>
<gene>
    <name evidence="2" type="ORF">SHI21_06790</name>
</gene>
<dbReference type="Proteomes" id="UP001302274">
    <property type="component" value="Unassembled WGS sequence"/>
</dbReference>
<dbReference type="SUPFAM" id="SSF53955">
    <property type="entry name" value="Lysozyme-like"/>
    <property type="match status" value="1"/>
</dbReference>
<dbReference type="Pfam" id="PF01464">
    <property type="entry name" value="SLT"/>
    <property type="match status" value="1"/>
</dbReference>
<keyword evidence="3" id="KW-1185">Reference proteome</keyword>
<evidence type="ECO:0000313" key="2">
    <source>
        <dbReference type="EMBL" id="MEA9355898.1"/>
    </source>
</evidence>
<protein>
    <submittedName>
        <fullName evidence="2">Transglycosylase SLT domain-containing protein</fullName>
    </submittedName>
</protein>
<dbReference type="InterPro" id="IPR023346">
    <property type="entry name" value="Lysozyme-like_dom_sf"/>
</dbReference>
<dbReference type="InterPro" id="IPR008258">
    <property type="entry name" value="Transglycosylase_SLT_dom_1"/>
</dbReference>